<proteinExistence type="predicted"/>
<dbReference type="Proteomes" id="UP000317909">
    <property type="component" value="Chromosome"/>
</dbReference>
<feature type="transmembrane region" description="Helical" evidence="8">
    <location>
        <begin position="118"/>
        <end position="139"/>
    </location>
</feature>
<name>A0A517TSB1_9BACT</name>
<keyword evidence="7 8" id="KW-0472">Membrane</keyword>
<evidence type="ECO:0000256" key="1">
    <source>
        <dbReference type="ARBA" id="ARBA00004651"/>
    </source>
</evidence>
<evidence type="ECO:0000256" key="2">
    <source>
        <dbReference type="ARBA" id="ARBA00022475"/>
    </source>
</evidence>
<dbReference type="GO" id="GO:0005886">
    <property type="term" value="C:plasma membrane"/>
    <property type="evidence" value="ECO:0007669"/>
    <property type="project" value="UniProtKB-SubCell"/>
</dbReference>
<evidence type="ECO:0000256" key="6">
    <source>
        <dbReference type="ARBA" id="ARBA00022989"/>
    </source>
</evidence>
<evidence type="ECO:0000313" key="10">
    <source>
        <dbReference type="Proteomes" id="UP000317909"/>
    </source>
</evidence>
<protein>
    <submittedName>
        <fullName evidence="9">Transmembrane exosortase (Exosortase_EpsH)</fullName>
    </submittedName>
</protein>
<comment type="subcellular location">
    <subcellularLocation>
        <location evidence="1">Cell membrane</location>
        <topology evidence="1">Multi-pass membrane protein</topology>
    </subcellularLocation>
</comment>
<keyword evidence="4 8" id="KW-0812">Transmembrane</keyword>
<sequence length="346" mass="38801">MRPDRDLVAHEDADLPRELPQRFVAMSTVASRNLNPRGNFDDFADFDEQRPLSAEESKTAWIVFACLTAAILIAYENMLRFTATFWAKDMYSHGYIIPFFAAYLFWIRKRPLTDAPPLERWIGVGIVAASLGLRVFAAYYDYNNFERLSFIGALLGVCLLVGGRSMIRWAWLPIAFLLFMYPLPSVVENTLLMRLQTLASIFSTWTLQLLGVAASRQGNTIHVDTLKDALEVAEACSGLRMLTIFGAMSVALAMIIDRPWWDKLIILLSAIPIALASNVIRIVLTALLNIAFGQDTPWLNQIVHDWAGLAMMPIGLGLLWIELAILSRLTIPIDADDFVPYGRAMA</sequence>
<accession>A0A517TSB1</accession>
<dbReference type="KEGG" id="llh:I41_04140"/>
<feature type="transmembrane region" description="Helical" evidence="8">
    <location>
        <begin position="90"/>
        <end position="106"/>
    </location>
</feature>
<feature type="transmembrane region" description="Helical" evidence="8">
    <location>
        <begin position="264"/>
        <end position="286"/>
    </location>
</feature>
<evidence type="ECO:0000313" key="9">
    <source>
        <dbReference type="EMBL" id="QDT71258.1"/>
    </source>
</evidence>
<evidence type="ECO:0000256" key="5">
    <source>
        <dbReference type="ARBA" id="ARBA00022801"/>
    </source>
</evidence>
<dbReference type="InterPro" id="IPR026392">
    <property type="entry name" value="Exo/Archaeosortase_dom"/>
</dbReference>
<dbReference type="Pfam" id="PF09721">
    <property type="entry name" value="Exosortase_EpsH"/>
    <property type="match status" value="1"/>
</dbReference>
<dbReference type="GO" id="GO:0006508">
    <property type="term" value="P:proteolysis"/>
    <property type="evidence" value="ECO:0007669"/>
    <property type="project" value="UniProtKB-KW"/>
</dbReference>
<keyword evidence="3" id="KW-0645">Protease</keyword>
<dbReference type="NCBIfam" id="TIGR02602">
    <property type="entry name" value="8TM_EpsH"/>
    <property type="match status" value="1"/>
</dbReference>
<dbReference type="InterPro" id="IPR013426">
    <property type="entry name" value="EpsH-like"/>
</dbReference>
<gene>
    <name evidence="9" type="ORF">I41_04140</name>
</gene>
<dbReference type="EMBL" id="CP036339">
    <property type="protein sequence ID" value="QDT71258.1"/>
    <property type="molecule type" value="Genomic_DNA"/>
</dbReference>
<feature type="transmembrane region" description="Helical" evidence="8">
    <location>
        <begin position="306"/>
        <end position="326"/>
    </location>
</feature>
<dbReference type="NCBIfam" id="TIGR04178">
    <property type="entry name" value="exo_archaeo"/>
    <property type="match status" value="1"/>
</dbReference>
<dbReference type="GO" id="GO:0008233">
    <property type="term" value="F:peptidase activity"/>
    <property type="evidence" value="ECO:0007669"/>
    <property type="project" value="UniProtKB-KW"/>
</dbReference>
<keyword evidence="2" id="KW-1003">Cell membrane</keyword>
<feature type="transmembrane region" description="Helical" evidence="8">
    <location>
        <begin position="145"/>
        <end position="162"/>
    </location>
</feature>
<organism evidence="9 10">
    <name type="scientific">Lacipirellula limnantheis</name>
    <dbReference type="NCBI Taxonomy" id="2528024"/>
    <lineage>
        <taxon>Bacteria</taxon>
        <taxon>Pseudomonadati</taxon>
        <taxon>Planctomycetota</taxon>
        <taxon>Planctomycetia</taxon>
        <taxon>Pirellulales</taxon>
        <taxon>Lacipirellulaceae</taxon>
        <taxon>Lacipirellula</taxon>
    </lineage>
</organism>
<dbReference type="OrthoDB" id="9797363at2"/>
<keyword evidence="6 8" id="KW-1133">Transmembrane helix</keyword>
<evidence type="ECO:0000256" key="4">
    <source>
        <dbReference type="ARBA" id="ARBA00022692"/>
    </source>
</evidence>
<feature type="transmembrane region" description="Helical" evidence="8">
    <location>
        <begin position="59"/>
        <end position="78"/>
    </location>
</feature>
<keyword evidence="5" id="KW-0378">Hydrolase</keyword>
<feature type="transmembrane region" description="Helical" evidence="8">
    <location>
        <begin position="238"/>
        <end position="257"/>
    </location>
</feature>
<dbReference type="AlphaFoldDB" id="A0A517TSB1"/>
<reference evidence="9 10" key="1">
    <citation type="submission" date="2019-02" db="EMBL/GenBank/DDBJ databases">
        <title>Deep-cultivation of Planctomycetes and their phenomic and genomic characterization uncovers novel biology.</title>
        <authorList>
            <person name="Wiegand S."/>
            <person name="Jogler M."/>
            <person name="Boedeker C."/>
            <person name="Pinto D."/>
            <person name="Vollmers J."/>
            <person name="Rivas-Marin E."/>
            <person name="Kohn T."/>
            <person name="Peeters S.H."/>
            <person name="Heuer A."/>
            <person name="Rast P."/>
            <person name="Oberbeckmann S."/>
            <person name="Bunk B."/>
            <person name="Jeske O."/>
            <person name="Meyerdierks A."/>
            <person name="Storesund J.E."/>
            <person name="Kallscheuer N."/>
            <person name="Luecker S."/>
            <person name="Lage O.M."/>
            <person name="Pohl T."/>
            <person name="Merkel B.J."/>
            <person name="Hornburger P."/>
            <person name="Mueller R.-W."/>
            <person name="Bruemmer F."/>
            <person name="Labrenz M."/>
            <person name="Spormann A.M."/>
            <person name="Op den Camp H."/>
            <person name="Overmann J."/>
            <person name="Amann R."/>
            <person name="Jetten M.S.M."/>
            <person name="Mascher T."/>
            <person name="Medema M.H."/>
            <person name="Devos D.P."/>
            <person name="Kaster A.-K."/>
            <person name="Ovreas L."/>
            <person name="Rohde M."/>
            <person name="Galperin M.Y."/>
            <person name="Jogler C."/>
        </authorList>
    </citation>
    <scope>NUCLEOTIDE SEQUENCE [LARGE SCALE GENOMIC DNA]</scope>
    <source>
        <strain evidence="9 10">I41</strain>
    </source>
</reference>
<evidence type="ECO:0000256" key="3">
    <source>
        <dbReference type="ARBA" id="ARBA00022670"/>
    </source>
</evidence>
<dbReference type="InterPro" id="IPR019127">
    <property type="entry name" value="Exosortase"/>
</dbReference>
<evidence type="ECO:0000256" key="8">
    <source>
        <dbReference type="SAM" id="Phobius"/>
    </source>
</evidence>
<evidence type="ECO:0000256" key="7">
    <source>
        <dbReference type="ARBA" id="ARBA00023136"/>
    </source>
</evidence>
<keyword evidence="10" id="KW-1185">Reference proteome</keyword>